<sequence>MSTTKPEEPLKEEEGCFAVTCERKYYHRGGSFVKRNLRPKEYRTGARGLVVPRLAKERLRNEAESLRYIRQHTDIPVPAVYSDFEDDDAYYLVTEYVEGVNMADLSDEQKVVVRQELEGYLAKLKTLRSNRIGGPSGIVIPPYRVMRQTKRDDWDLRASAHEEYVFCHNDLSQHNVLVDPETLRITGIVDWEYAGFYPAHFEMPFYTRIGPSVALKDEVDDSVELLALLESKAEDAVEESTG</sequence>
<comment type="caution">
    <text evidence="2">The sequence shown here is derived from an EMBL/GenBank/DDBJ whole genome shotgun (WGS) entry which is preliminary data.</text>
</comment>
<feature type="domain" description="Aminoglycoside phosphotransferase" evidence="1">
    <location>
        <begin position="52"/>
        <end position="202"/>
    </location>
</feature>
<dbReference type="SUPFAM" id="SSF56112">
    <property type="entry name" value="Protein kinase-like (PK-like)"/>
    <property type="match status" value="1"/>
</dbReference>
<dbReference type="Proteomes" id="UP001302745">
    <property type="component" value="Unassembled WGS sequence"/>
</dbReference>
<dbReference type="AlphaFoldDB" id="A0AAN6VHB9"/>
<dbReference type="PANTHER" id="PTHR21310">
    <property type="entry name" value="AMINOGLYCOSIDE PHOSPHOTRANSFERASE-RELATED-RELATED"/>
    <property type="match status" value="1"/>
</dbReference>
<proteinExistence type="predicted"/>
<reference evidence="2" key="1">
    <citation type="journal article" date="2023" name="Mol. Phylogenet. Evol.">
        <title>Genome-scale phylogeny and comparative genomics of the fungal order Sordariales.</title>
        <authorList>
            <person name="Hensen N."/>
            <person name="Bonometti L."/>
            <person name="Westerberg I."/>
            <person name="Brannstrom I.O."/>
            <person name="Guillou S."/>
            <person name="Cros-Aarteil S."/>
            <person name="Calhoun S."/>
            <person name="Haridas S."/>
            <person name="Kuo A."/>
            <person name="Mondo S."/>
            <person name="Pangilinan J."/>
            <person name="Riley R."/>
            <person name="LaButti K."/>
            <person name="Andreopoulos B."/>
            <person name="Lipzen A."/>
            <person name="Chen C."/>
            <person name="Yan M."/>
            <person name="Daum C."/>
            <person name="Ng V."/>
            <person name="Clum A."/>
            <person name="Steindorff A."/>
            <person name="Ohm R.A."/>
            <person name="Martin F."/>
            <person name="Silar P."/>
            <person name="Natvig D.O."/>
            <person name="Lalanne C."/>
            <person name="Gautier V."/>
            <person name="Ament-Velasquez S.L."/>
            <person name="Kruys A."/>
            <person name="Hutchinson M.I."/>
            <person name="Powell A.J."/>
            <person name="Barry K."/>
            <person name="Miller A.N."/>
            <person name="Grigoriev I.V."/>
            <person name="Debuchy R."/>
            <person name="Gladieux P."/>
            <person name="Hiltunen Thoren M."/>
            <person name="Johannesson H."/>
        </authorList>
    </citation>
    <scope>NUCLEOTIDE SEQUENCE</scope>
    <source>
        <strain evidence="2">CBS 538.74</strain>
    </source>
</reference>
<dbReference type="PANTHER" id="PTHR21310:SF15">
    <property type="entry name" value="AMINOGLYCOSIDE PHOSPHOTRANSFERASE DOMAIN-CONTAINING PROTEIN"/>
    <property type="match status" value="1"/>
</dbReference>
<dbReference type="EMBL" id="MU857094">
    <property type="protein sequence ID" value="KAK4150136.1"/>
    <property type="molecule type" value="Genomic_DNA"/>
</dbReference>
<evidence type="ECO:0000259" key="1">
    <source>
        <dbReference type="Pfam" id="PF01636"/>
    </source>
</evidence>
<gene>
    <name evidence="2" type="ORF">C8A00DRAFT_46401</name>
</gene>
<dbReference type="GO" id="GO:0016301">
    <property type="term" value="F:kinase activity"/>
    <property type="evidence" value="ECO:0007669"/>
    <property type="project" value="UniProtKB-KW"/>
</dbReference>
<keyword evidence="3" id="KW-1185">Reference proteome</keyword>
<keyword evidence="2" id="KW-0808">Transferase</keyword>
<name>A0AAN6VHB9_9PEZI</name>
<dbReference type="Gene3D" id="3.90.1200.10">
    <property type="match status" value="1"/>
</dbReference>
<evidence type="ECO:0000313" key="3">
    <source>
        <dbReference type="Proteomes" id="UP001302745"/>
    </source>
</evidence>
<reference evidence="2" key="2">
    <citation type="submission" date="2023-05" db="EMBL/GenBank/DDBJ databases">
        <authorList>
            <consortium name="Lawrence Berkeley National Laboratory"/>
            <person name="Steindorff A."/>
            <person name="Hensen N."/>
            <person name="Bonometti L."/>
            <person name="Westerberg I."/>
            <person name="Brannstrom I.O."/>
            <person name="Guillou S."/>
            <person name="Cros-Aarteil S."/>
            <person name="Calhoun S."/>
            <person name="Haridas S."/>
            <person name="Kuo A."/>
            <person name="Mondo S."/>
            <person name="Pangilinan J."/>
            <person name="Riley R."/>
            <person name="Labutti K."/>
            <person name="Andreopoulos B."/>
            <person name="Lipzen A."/>
            <person name="Chen C."/>
            <person name="Yanf M."/>
            <person name="Daum C."/>
            <person name="Ng V."/>
            <person name="Clum A."/>
            <person name="Ohm R."/>
            <person name="Martin F."/>
            <person name="Silar P."/>
            <person name="Natvig D."/>
            <person name="Lalanne C."/>
            <person name="Gautier V."/>
            <person name="Ament-Velasquez S.L."/>
            <person name="Kruys A."/>
            <person name="Hutchinson M.I."/>
            <person name="Powell A.J."/>
            <person name="Barry K."/>
            <person name="Miller A.N."/>
            <person name="Grigoriev I.V."/>
            <person name="Debuchy R."/>
            <person name="Gladieux P."/>
            <person name="Thoren M.H."/>
            <person name="Johannesson H."/>
        </authorList>
    </citation>
    <scope>NUCLEOTIDE SEQUENCE</scope>
    <source>
        <strain evidence="2">CBS 538.74</strain>
    </source>
</reference>
<dbReference type="InterPro" id="IPR051678">
    <property type="entry name" value="AGP_Transferase"/>
</dbReference>
<accession>A0AAN6VHB9</accession>
<keyword evidence="2" id="KW-0418">Kinase</keyword>
<organism evidence="2 3">
    <name type="scientific">Chaetomidium leptoderma</name>
    <dbReference type="NCBI Taxonomy" id="669021"/>
    <lineage>
        <taxon>Eukaryota</taxon>
        <taxon>Fungi</taxon>
        <taxon>Dikarya</taxon>
        <taxon>Ascomycota</taxon>
        <taxon>Pezizomycotina</taxon>
        <taxon>Sordariomycetes</taxon>
        <taxon>Sordariomycetidae</taxon>
        <taxon>Sordariales</taxon>
        <taxon>Chaetomiaceae</taxon>
        <taxon>Chaetomidium</taxon>
    </lineage>
</organism>
<dbReference type="InterPro" id="IPR002575">
    <property type="entry name" value="Aminoglycoside_PTrfase"/>
</dbReference>
<dbReference type="Pfam" id="PF01636">
    <property type="entry name" value="APH"/>
    <property type="match status" value="1"/>
</dbReference>
<dbReference type="InterPro" id="IPR011009">
    <property type="entry name" value="Kinase-like_dom_sf"/>
</dbReference>
<protein>
    <submittedName>
        <fullName evidence="2">Kinase-like domain-containing protein</fullName>
    </submittedName>
</protein>
<evidence type="ECO:0000313" key="2">
    <source>
        <dbReference type="EMBL" id="KAK4150136.1"/>
    </source>
</evidence>
<dbReference type="CDD" id="cd05120">
    <property type="entry name" value="APH_ChoK_like"/>
    <property type="match status" value="1"/>
</dbReference>